<name>A0A7J0FZF5_9ERIC</name>
<dbReference type="PRINTS" id="PR00404">
    <property type="entry name" value="MADSDOMAIN"/>
</dbReference>
<keyword evidence="5" id="KW-0539">Nucleus</keyword>
<dbReference type="InterPro" id="IPR002100">
    <property type="entry name" value="TF_MADSbox"/>
</dbReference>
<evidence type="ECO:0000256" key="5">
    <source>
        <dbReference type="ARBA" id="ARBA00023242"/>
    </source>
</evidence>
<keyword evidence="8" id="KW-1185">Reference proteome</keyword>
<dbReference type="SMART" id="SM00432">
    <property type="entry name" value="MADS"/>
    <property type="match status" value="1"/>
</dbReference>
<keyword evidence="3" id="KW-0238">DNA-binding</keyword>
<dbReference type="GO" id="GO:0046983">
    <property type="term" value="F:protein dimerization activity"/>
    <property type="evidence" value="ECO:0007669"/>
    <property type="project" value="InterPro"/>
</dbReference>
<dbReference type="CDD" id="cd00266">
    <property type="entry name" value="MADS_SRF_like"/>
    <property type="match status" value="1"/>
</dbReference>
<dbReference type="AlphaFoldDB" id="A0A7J0FZF5"/>
<dbReference type="PANTHER" id="PTHR11945">
    <property type="entry name" value="MADS BOX PROTEIN"/>
    <property type="match status" value="1"/>
</dbReference>
<evidence type="ECO:0000256" key="2">
    <source>
        <dbReference type="ARBA" id="ARBA00023015"/>
    </source>
</evidence>
<accession>A0A7J0FZF5</accession>
<dbReference type="PANTHER" id="PTHR11945:SF534">
    <property type="entry name" value="MYOCYTE-SPECIFIC ENHANCER FACTOR 2"/>
    <property type="match status" value="1"/>
</dbReference>
<dbReference type="Proteomes" id="UP000585474">
    <property type="component" value="Unassembled WGS sequence"/>
</dbReference>
<organism evidence="7 8">
    <name type="scientific">Actinidia rufa</name>
    <dbReference type="NCBI Taxonomy" id="165716"/>
    <lineage>
        <taxon>Eukaryota</taxon>
        <taxon>Viridiplantae</taxon>
        <taxon>Streptophyta</taxon>
        <taxon>Embryophyta</taxon>
        <taxon>Tracheophyta</taxon>
        <taxon>Spermatophyta</taxon>
        <taxon>Magnoliopsida</taxon>
        <taxon>eudicotyledons</taxon>
        <taxon>Gunneridae</taxon>
        <taxon>Pentapetalae</taxon>
        <taxon>asterids</taxon>
        <taxon>Ericales</taxon>
        <taxon>Actinidiaceae</taxon>
        <taxon>Actinidia</taxon>
    </lineage>
</organism>
<dbReference type="Pfam" id="PF00319">
    <property type="entry name" value="SRF-TF"/>
    <property type="match status" value="1"/>
</dbReference>
<dbReference type="GO" id="GO:0000981">
    <property type="term" value="F:DNA-binding transcription factor activity, RNA polymerase II-specific"/>
    <property type="evidence" value="ECO:0007669"/>
    <property type="project" value="InterPro"/>
</dbReference>
<gene>
    <name evidence="7" type="ORF">Acr_16g0007090</name>
</gene>
<dbReference type="Gene3D" id="3.40.1810.10">
    <property type="entry name" value="Transcription factor, MADS-box"/>
    <property type="match status" value="1"/>
</dbReference>
<dbReference type="SUPFAM" id="SSF55455">
    <property type="entry name" value="SRF-like"/>
    <property type="match status" value="1"/>
</dbReference>
<dbReference type="InterPro" id="IPR033897">
    <property type="entry name" value="SRF-like_MADS-box"/>
</dbReference>
<keyword evidence="4" id="KW-0804">Transcription</keyword>
<evidence type="ECO:0000256" key="4">
    <source>
        <dbReference type="ARBA" id="ARBA00023163"/>
    </source>
</evidence>
<dbReference type="PROSITE" id="PS50066">
    <property type="entry name" value="MADS_BOX_2"/>
    <property type="match status" value="1"/>
</dbReference>
<keyword evidence="2" id="KW-0805">Transcription regulation</keyword>
<protein>
    <recommendedName>
        <fullName evidence="6">MADS-box domain-containing protein</fullName>
    </recommendedName>
</protein>
<dbReference type="GO" id="GO:0005634">
    <property type="term" value="C:nucleus"/>
    <property type="evidence" value="ECO:0007669"/>
    <property type="project" value="UniProtKB-SubCell"/>
</dbReference>
<evidence type="ECO:0000256" key="3">
    <source>
        <dbReference type="ARBA" id="ARBA00023125"/>
    </source>
</evidence>
<dbReference type="InterPro" id="IPR036879">
    <property type="entry name" value="TF_MADSbox_sf"/>
</dbReference>
<feature type="domain" description="MADS-box" evidence="6">
    <location>
        <begin position="78"/>
        <end position="138"/>
    </location>
</feature>
<dbReference type="EMBL" id="BJWL01000016">
    <property type="protein sequence ID" value="GFZ04085.1"/>
    <property type="molecule type" value="Genomic_DNA"/>
</dbReference>
<reference evidence="7 8" key="1">
    <citation type="submission" date="2019-07" db="EMBL/GenBank/DDBJ databases">
        <title>De Novo Assembly of kiwifruit Actinidia rufa.</title>
        <authorList>
            <person name="Sugita-Konishi S."/>
            <person name="Sato K."/>
            <person name="Mori E."/>
            <person name="Abe Y."/>
            <person name="Kisaki G."/>
            <person name="Hamano K."/>
            <person name="Suezawa K."/>
            <person name="Otani M."/>
            <person name="Fukuda T."/>
            <person name="Manabe T."/>
            <person name="Gomi K."/>
            <person name="Tabuchi M."/>
            <person name="Akimitsu K."/>
            <person name="Kataoka I."/>
        </authorList>
    </citation>
    <scope>NUCLEOTIDE SEQUENCE [LARGE SCALE GENOMIC DNA]</scope>
    <source>
        <strain evidence="8">cv. Fuchu</strain>
    </source>
</reference>
<dbReference type="OrthoDB" id="601557at2759"/>
<proteinExistence type="predicted"/>
<dbReference type="GO" id="GO:0045944">
    <property type="term" value="P:positive regulation of transcription by RNA polymerase II"/>
    <property type="evidence" value="ECO:0007669"/>
    <property type="project" value="InterPro"/>
</dbReference>
<comment type="subcellular location">
    <subcellularLocation>
        <location evidence="1">Nucleus</location>
    </subcellularLocation>
</comment>
<evidence type="ECO:0000259" key="6">
    <source>
        <dbReference type="PROSITE" id="PS50066"/>
    </source>
</evidence>
<evidence type="ECO:0000313" key="7">
    <source>
        <dbReference type="EMBL" id="GFZ04085.1"/>
    </source>
</evidence>
<evidence type="ECO:0000313" key="8">
    <source>
        <dbReference type="Proteomes" id="UP000585474"/>
    </source>
</evidence>
<evidence type="ECO:0000256" key="1">
    <source>
        <dbReference type="ARBA" id="ARBA00004123"/>
    </source>
</evidence>
<comment type="caution">
    <text evidence="7">The sequence shown here is derived from an EMBL/GenBank/DDBJ whole genome shotgun (WGS) entry which is preliminary data.</text>
</comment>
<dbReference type="GO" id="GO:0000978">
    <property type="term" value="F:RNA polymerase II cis-regulatory region sequence-specific DNA binding"/>
    <property type="evidence" value="ECO:0007669"/>
    <property type="project" value="TreeGrafter"/>
</dbReference>
<sequence>MRFSLGAGVPLKKNVVHTAGVRLYIAGAHCLTKHGASRRNHRTVRATTMAVSLELLNPLLRDILRPSSPVKWSGIAETGRRNRPMKMMENKRARMVTYTKRKDCIKKKTMELSTLCGIQACAVCFGPDGAVETWPENPNDVKAVIDLYRVCVKNGRGGGRIGGNLGERVKKVEEESGGAKKDELKKGLLGWNDDWLSGLFAEQLMVFLGKVEVKIESVMEKIGFLKMADEQHRAPNYGFEMMNSGIAKNNVEIASSLVCQNPLQNSDYSHNSMVSFEIPMNLETPNYCFEMKNSDMASYRNPLPLGDYSYNSMVNLGFPMKSTPPIWALDYYINPMVAFNTPVNSVTPIWPVNCFGDPISYGETNLTNSMNSQQVLASSDSEVSYTQPSPLDEFLLASSSSSSFLF</sequence>